<gene>
    <name evidence="5" type="ORF">FPHYL_7883</name>
</gene>
<feature type="domain" description="Peptidase A1" evidence="4">
    <location>
        <begin position="43"/>
        <end position="400"/>
    </location>
</feature>
<dbReference type="EMBL" id="JAAOAQ010000286">
    <property type="protein sequence ID" value="KAF5556711.1"/>
    <property type="molecule type" value="Genomic_DNA"/>
</dbReference>
<dbReference type="AlphaFoldDB" id="A0A8H5JP75"/>
<evidence type="ECO:0000256" key="2">
    <source>
        <dbReference type="SAM" id="Phobius"/>
    </source>
</evidence>
<comment type="caution">
    <text evidence="5">The sequence shown here is derived from an EMBL/GenBank/DDBJ whole genome shotgun (WGS) entry which is preliminary data.</text>
</comment>
<accession>A0A8H5JP75</accession>
<evidence type="ECO:0000313" key="6">
    <source>
        <dbReference type="Proteomes" id="UP000582016"/>
    </source>
</evidence>
<evidence type="ECO:0000256" key="3">
    <source>
        <dbReference type="SAM" id="SignalP"/>
    </source>
</evidence>
<feature type="signal peptide" evidence="3">
    <location>
        <begin position="1"/>
        <end position="16"/>
    </location>
</feature>
<dbReference type="Pfam" id="PF00026">
    <property type="entry name" value="Asp"/>
    <property type="match status" value="1"/>
</dbReference>
<keyword evidence="2" id="KW-0812">Transmembrane</keyword>
<dbReference type="OrthoDB" id="5361565at2759"/>
<dbReference type="PROSITE" id="PS51767">
    <property type="entry name" value="PEPTIDASE_A1"/>
    <property type="match status" value="1"/>
</dbReference>
<dbReference type="SUPFAM" id="SSF50630">
    <property type="entry name" value="Acid proteases"/>
    <property type="match status" value="1"/>
</dbReference>
<name>A0A8H5JP75_9HYPO</name>
<keyword evidence="2" id="KW-1133">Transmembrane helix</keyword>
<feature type="transmembrane region" description="Helical" evidence="2">
    <location>
        <begin position="459"/>
        <end position="484"/>
    </location>
</feature>
<dbReference type="Gene3D" id="2.40.70.10">
    <property type="entry name" value="Acid Proteases"/>
    <property type="match status" value="2"/>
</dbReference>
<keyword evidence="3" id="KW-0732">Signal</keyword>
<organism evidence="5 6">
    <name type="scientific">Fusarium phyllophilum</name>
    <dbReference type="NCBI Taxonomy" id="47803"/>
    <lineage>
        <taxon>Eukaryota</taxon>
        <taxon>Fungi</taxon>
        <taxon>Dikarya</taxon>
        <taxon>Ascomycota</taxon>
        <taxon>Pezizomycotina</taxon>
        <taxon>Sordariomycetes</taxon>
        <taxon>Hypocreomycetidae</taxon>
        <taxon>Hypocreales</taxon>
        <taxon>Nectriaceae</taxon>
        <taxon>Fusarium</taxon>
        <taxon>Fusarium fujikuroi species complex</taxon>
    </lineage>
</organism>
<protein>
    <recommendedName>
        <fullName evidence="4">Peptidase A1 domain-containing protein</fullName>
    </recommendedName>
</protein>
<feature type="chain" id="PRO_5034674484" description="Peptidase A1 domain-containing protein" evidence="3">
    <location>
        <begin position="17"/>
        <end position="527"/>
    </location>
</feature>
<evidence type="ECO:0000259" key="4">
    <source>
        <dbReference type="PROSITE" id="PS51767"/>
    </source>
</evidence>
<keyword evidence="6" id="KW-1185">Reference proteome</keyword>
<dbReference type="InterPro" id="IPR021109">
    <property type="entry name" value="Peptidase_aspartic_dom_sf"/>
</dbReference>
<sequence length="527" mass="57465">MYRLLLTLVFLREAVASSCDAEPLVLPLQDVQVLSDVPNSFMKGIPAKIGTPPQNLVLLPWADSDLNNTWIYAEPFCKDSGIPNDESCKTRRGGIFDEEKSTSFKGARDIFKAGGAPNEAFFKGGQYGVRNLVKSANGAVDTFNLEGSADLDDFPFGIPTSKWDDTYSTLSPLGLGSNSTYLNALREAGKIGSRVWSIFWGRMWIKEPLDGSLVLGGYDEKKVAGDNYTTPLMYGDFDGSDGCWTGMKVTLTDIQINYLGGTNVSIFPKGTTLQCCIDPANHLLLEAPTPYVRNFESISGLKTNYSSSGLHWNALQTGLDKQFLADLTFHLDSGLKIRVPNNQYMIPTVDIASNGSRTTNTSKRDILITDIEDEPPILGRYFLTAAYLMVNHDAGTFTLWQANATRERNLVRVFDEETGKKCENTTGVIQPSASYTGSASESSRPDGGNGSNSASPSGAVIGGAVVGAVAGAVLIGLGITYFLIKRKQKSDTYYFYPAHEELQRADIYEMDGNPRADDETYMKAGIR</sequence>
<reference evidence="5 6" key="1">
    <citation type="submission" date="2020-05" db="EMBL/GenBank/DDBJ databases">
        <title>Identification and distribution of gene clusters putatively required for synthesis of sphingolipid metabolism inhibitors in phylogenetically diverse species of the filamentous fungus Fusarium.</title>
        <authorList>
            <person name="Kim H.-S."/>
            <person name="Busman M."/>
            <person name="Brown D.W."/>
            <person name="Divon H."/>
            <person name="Uhlig S."/>
            <person name="Proctor R.H."/>
        </authorList>
    </citation>
    <scope>NUCLEOTIDE SEQUENCE [LARGE SCALE GENOMIC DNA]</scope>
    <source>
        <strain evidence="5 6">NRRL 13617</strain>
    </source>
</reference>
<evidence type="ECO:0000256" key="1">
    <source>
        <dbReference type="SAM" id="MobiDB-lite"/>
    </source>
</evidence>
<feature type="region of interest" description="Disordered" evidence="1">
    <location>
        <begin position="422"/>
        <end position="455"/>
    </location>
</feature>
<dbReference type="Proteomes" id="UP000582016">
    <property type="component" value="Unassembled WGS sequence"/>
</dbReference>
<dbReference type="InterPro" id="IPR033121">
    <property type="entry name" value="PEPTIDASE_A1"/>
</dbReference>
<proteinExistence type="predicted"/>
<evidence type="ECO:0000313" key="5">
    <source>
        <dbReference type="EMBL" id="KAF5556711.1"/>
    </source>
</evidence>
<feature type="compositionally biased region" description="Low complexity" evidence="1">
    <location>
        <begin position="432"/>
        <end position="442"/>
    </location>
</feature>
<keyword evidence="2" id="KW-0472">Membrane</keyword>